<dbReference type="RefSeq" id="WP_036862293.1">
    <property type="nucleotide sequence ID" value="NZ_JRNS01000132.1"/>
</dbReference>
<evidence type="ECO:0008006" key="4">
    <source>
        <dbReference type="Google" id="ProtNLM"/>
    </source>
</evidence>
<comment type="caution">
    <text evidence="2">The sequence shown here is derived from an EMBL/GenBank/DDBJ whole genome shotgun (WGS) entry which is preliminary data.</text>
</comment>
<evidence type="ECO:0000313" key="2">
    <source>
        <dbReference type="EMBL" id="KGF54684.1"/>
    </source>
</evidence>
<dbReference type="AlphaFoldDB" id="A0A096DAX6"/>
<proteinExistence type="predicted"/>
<dbReference type="Gene3D" id="3.10.450.410">
    <property type="match status" value="1"/>
</dbReference>
<feature type="signal peptide" evidence="1">
    <location>
        <begin position="1"/>
        <end position="16"/>
    </location>
</feature>
<protein>
    <recommendedName>
        <fullName evidence="4">DUF4348 domain-containing protein</fullName>
    </recommendedName>
</protein>
<accession>A0A096DAX6</accession>
<dbReference type="Proteomes" id="UP000029578">
    <property type="component" value="Unassembled WGS sequence"/>
</dbReference>
<feature type="chain" id="PRO_5001925724" description="DUF4348 domain-containing protein" evidence="1">
    <location>
        <begin position="17"/>
        <end position="285"/>
    </location>
</feature>
<sequence length="285" mass="32364">MKKAFLLIVCVCVAMVAVTTGCTSKKVDGDDSTTTDSTAAEDTDAVDSVDSATEVIAATPMPKAADQLFDDFFFNFIANKKLQMNRIKFPLPVVNGTKTTELTRGNWKMDYFFRKQGYYTLIFDNEKQMKFSKSTDLDSVIVEKIHLKRGTIEQYWFEHQDGSWKLNQIRNITFKDSYNASFYTFLSHFFANGGKGAVKNPLAYSGPDPNGEETNVVNTTIPAEEWSSFLPELPHEMIYNILYGQKYSDTDRRIVTFRGLANGAETQLIFKQNGKNWRLEKVVAY</sequence>
<gene>
    <name evidence="2" type="ORF">HMPREF0661_02080</name>
</gene>
<dbReference type="InterPro" id="IPR025590">
    <property type="entry name" value="DUF4348"/>
</dbReference>
<evidence type="ECO:0000313" key="3">
    <source>
        <dbReference type="Proteomes" id="UP000029578"/>
    </source>
</evidence>
<keyword evidence="1" id="KW-0732">Signal</keyword>
<reference evidence="2 3" key="1">
    <citation type="submission" date="2014-07" db="EMBL/GenBank/DDBJ databases">
        <authorList>
            <person name="McCorrison J."/>
            <person name="Sanka R."/>
            <person name="Torralba M."/>
            <person name="Gillis M."/>
            <person name="Haft D.H."/>
            <person name="Methe B."/>
            <person name="Sutton G."/>
            <person name="Nelson K.E."/>
        </authorList>
    </citation>
    <scope>NUCLEOTIDE SEQUENCE [LARGE SCALE GENOMIC DNA]</scope>
    <source>
        <strain evidence="2 3">DNF00666</strain>
    </source>
</reference>
<name>A0A096DAX6_9BACT</name>
<organism evidence="2 3">
    <name type="scientific">Prevotella melaninogenica DNF00666</name>
    <dbReference type="NCBI Taxonomy" id="1401073"/>
    <lineage>
        <taxon>Bacteria</taxon>
        <taxon>Pseudomonadati</taxon>
        <taxon>Bacteroidota</taxon>
        <taxon>Bacteroidia</taxon>
        <taxon>Bacteroidales</taxon>
        <taxon>Prevotellaceae</taxon>
        <taxon>Prevotella</taxon>
    </lineage>
</organism>
<evidence type="ECO:0000256" key="1">
    <source>
        <dbReference type="SAM" id="SignalP"/>
    </source>
</evidence>
<dbReference type="PROSITE" id="PS51257">
    <property type="entry name" value="PROKAR_LIPOPROTEIN"/>
    <property type="match status" value="1"/>
</dbReference>
<dbReference type="EMBL" id="JRNS01000132">
    <property type="protein sequence ID" value="KGF54684.1"/>
    <property type="molecule type" value="Genomic_DNA"/>
</dbReference>
<dbReference type="Pfam" id="PF14254">
    <property type="entry name" value="DUF4348"/>
    <property type="match status" value="1"/>
</dbReference>